<keyword evidence="1" id="KW-0805">Transcription regulation</keyword>
<proteinExistence type="predicted"/>
<sequence>MEAALGPDGPTLDQWRVLTLLSDGAGHPMTEIASHAMVPAPTLTKIVDRLVERALVYRRPDETDRRRVLVFLSDHGRARYERLAPAVTRVGDELADELGTQDAARLVELLERLRASPG</sequence>
<dbReference type="SUPFAM" id="SSF46785">
    <property type="entry name" value="Winged helix' DNA-binding domain"/>
    <property type="match status" value="1"/>
</dbReference>
<dbReference type="InterPro" id="IPR036390">
    <property type="entry name" value="WH_DNA-bd_sf"/>
</dbReference>
<comment type="caution">
    <text evidence="5">The sequence shown here is derived from an EMBL/GenBank/DDBJ whole genome shotgun (WGS) entry which is preliminary data.</text>
</comment>
<dbReference type="InterPro" id="IPR000835">
    <property type="entry name" value="HTH_MarR-typ"/>
</dbReference>
<keyword evidence="2" id="KW-0238">DNA-binding</keyword>
<evidence type="ECO:0000259" key="4">
    <source>
        <dbReference type="PROSITE" id="PS50995"/>
    </source>
</evidence>
<dbReference type="InterPro" id="IPR039422">
    <property type="entry name" value="MarR/SlyA-like"/>
</dbReference>
<organism evidence="5 6">
    <name type="scientific">Pseudonocardia xinjiangensis</name>
    <dbReference type="NCBI Taxonomy" id="75289"/>
    <lineage>
        <taxon>Bacteria</taxon>
        <taxon>Bacillati</taxon>
        <taxon>Actinomycetota</taxon>
        <taxon>Actinomycetes</taxon>
        <taxon>Pseudonocardiales</taxon>
        <taxon>Pseudonocardiaceae</taxon>
        <taxon>Pseudonocardia</taxon>
    </lineage>
</organism>
<reference evidence="5 6" key="1">
    <citation type="submission" date="2020-04" db="EMBL/GenBank/DDBJ databases">
        <authorList>
            <person name="Klaysubun C."/>
            <person name="Duangmal K."/>
            <person name="Lipun K."/>
        </authorList>
    </citation>
    <scope>NUCLEOTIDE SEQUENCE [LARGE SCALE GENOMIC DNA]</scope>
    <source>
        <strain evidence="5 6">JCM 11839</strain>
    </source>
</reference>
<gene>
    <name evidence="5" type="ORF">HF577_16285</name>
</gene>
<dbReference type="SMART" id="SM00347">
    <property type="entry name" value="HTH_MARR"/>
    <property type="match status" value="1"/>
</dbReference>
<dbReference type="Gene3D" id="1.10.10.10">
    <property type="entry name" value="Winged helix-like DNA-binding domain superfamily/Winged helix DNA-binding domain"/>
    <property type="match status" value="1"/>
</dbReference>
<evidence type="ECO:0000313" key="6">
    <source>
        <dbReference type="Proteomes" id="UP001296706"/>
    </source>
</evidence>
<dbReference type="InterPro" id="IPR036388">
    <property type="entry name" value="WH-like_DNA-bd_sf"/>
</dbReference>
<dbReference type="Proteomes" id="UP001296706">
    <property type="component" value="Unassembled WGS sequence"/>
</dbReference>
<protein>
    <submittedName>
        <fullName evidence="5">MarR family transcriptional regulator</fullName>
    </submittedName>
</protein>
<feature type="domain" description="HTH marR-type" evidence="4">
    <location>
        <begin position="1"/>
        <end position="115"/>
    </location>
</feature>
<dbReference type="Pfam" id="PF01047">
    <property type="entry name" value="MarR"/>
    <property type="match status" value="1"/>
</dbReference>
<evidence type="ECO:0000256" key="1">
    <source>
        <dbReference type="ARBA" id="ARBA00023015"/>
    </source>
</evidence>
<evidence type="ECO:0000256" key="2">
    <source>
        <dbReference type="ARBA" id="ARBA00023125"/>
    </source>
</evidence>
<dbReference type="PRINTS" id="PR00598">
    <property type="entry name" value="HTHMARR"/>
</dbReference>
<keyword evidence="3" id="KW-0804">Transcription</keyword>
<dbReference type="EMBL" id="JAAXKY010000048">
    <property type="protein sequence ID" value="NMH78635.1"/>
    <property type="molecule type" value="Genomic_DNA"/>
</dbReference>
<keyword evidence="6" id="KW-1185">Reference proteome</keyword>
<accession>A0ABX1RHQ4</accession>
<dbReference type="PANTHER" id="PTHR33164:SF64">
    <property type="entry name" value="TRANSCRIPTIONAL REGULATOR SLYA"/>
    <property type="match status" value="1"/>
</dbReference>
<name>A0ABX1RHQ4_9PSEU</name>
<evidence type="ECO:0000256" key="3">
    <source>
        <dbReference type="ARBA" id="ARBA00023163"/>
    </source>
</evidence>
<dbReference type="PANTHER" id="PTHR33164">
    <property type="entry name" value="TRANSCRIPTIONAL REGULATOR, MARR FAMILY"/>
    <property type="match status" value="1"/>
</dbReference>
<evidence type="ECO:0000313" key="5">
    <source>
        <dbReference type="EMBL" id="NMH78635.1"/>
    </source>
</evidence>
<dbReference type="PROSITE" id="PS50995">
    <property type="entry name" value="HTH_MARR_2"/>
    <property type="match status" value="1"/>
</dbReference>